<comment type="catalytic activity">
    <reaction evidence="6">
        <text>a 2'-deoxycytidine in DNA + S-adenosyl-L-methionine = a 5-methyl-2'-deoxycytidine in DNA + S-adenosyl-L-homocysteine + H(+)</text>
        <dbReference type="Rhea" id="RHEA:13681"/>
        <dbReference type="Rhea" id="RHEA-COMP:11369"/>
        <dbReference type="Rhea" id="RHEA-COMP:11370"/>
        <dbReference type="ChEBI" id="CHEBI:15378"/>
        <dbReference type="ChEBI" id="CHEBI:57856"/>
        <dbReference type="ChEBI" id="CHEBI:59789"/>
        <dbReference type="ChEBI" id="CHEBI:85452"/>
        <dbReference type="ChEBI" id="CHEBI:85454"/>
        <dbReference type="EC" id="2.1.1.37"/>
    </reaction>
</comment>
<dbReference type="Gene3D" id="3.40.50.150">
    <property type="entry name" value="Vaccinia Virus protein VP39"/>
    <property type="match status" value="1"/>
</dbReference>
<dbReference type="PANTHER" id="PTHR10629">
    <property type="entry name" value="CYTOSINE-SPECIFIC METHYLTRANSFERASE"/>
    <property type="match status" value="1"/>
</dbReference>
<evidence type="ECO:0000256" key="1">
    <source>
        <dbReference type="ARBA" id="ARBA00011975"/>
    </source>
</evidence>
<evidence type="ECO:0000313" key="9">
    <source>
        <dbReference type="EMBL" id="MCT8327908.1"/>
    </source>
</evidence>
<dbReference type="EC" id="2.1.1.37" evidence="1"/>
<dbReference type="GO" id="GO:0032259">
    <property type="term" value="P:methylation"/>
    <property type="evidence" value="ECO:0007669"/>
    <property type="project" value="UniProtKB-KW"/>
</dbReference>
<evidence type="ECO:0000313" key="10">
    <source>
        <dbReference type="Proteomes" id="UP001205601"/>
    </source>
</evidence>
<sequence length="561" mass="62364">MDYSLSFSTADAILKSFVPGPESVRFLSTYSVVDIFAGPGGLAEGFSSVSASDGERAFRIALSIEKEPSAHATLRLRSFLRQFGNAYPDAYYAYLNEGGKEPDWSVSHPAEWAAAVEEAWQLELGKEDPDLRLNARLDAIRKKSEGSAILIGGPPCQAYSLVGRSRNQGKKDYVPSEDEKHFLYGEYIRILDRLQPAAFVMENVKGMLSSSVDGHNRIFDQVLRDLRGERPGATRYRLIALDPRSRRQLDLTPFEPRASDFIVRAEDFGVPQARHRVIVVGLRDDLAKGIPDSSLADLMVRHTLKTTVGHVLDGVPRLRSGLSRGLDSSEEWRRIVTTAMDFVADIETGLPEAEQLAFEKRARECLASLRRMNDVPGRESSGTGISPDCPADLRSWLVDDRLEKLPNHASRSHMASDLARYFFAAVFAEVAGRSPKASDFPEDLAPDHDNWNSGKFADRFRVQLSGGPSTTVTSHISKDGHYFIHPDPLQCRALSVREAARLQTFPDNYFFKGNRTQQYIQVGNAVPPLLARWIGEALATILGARRTAVLTQQEPRLRHVG</sequence>
<protein>
    <recommendedName>
        <fullName evidence="1">DNA (cytosine-5-)-methyltransferase</fullName>
        <ecNumber evidence="1">2.1.1.37</ecNumber>
    </recommendedName>
</protein>
<dbReference type="InterPro" id="IPR050390">
    <property type="entry name" value="C5-Methyltransferase"/>
</dbReference>
<proteinExistence type="inferred from homology"/>
<dbReference type="NCBIfam" id="TIGR00675">
    <property type="entry name" value="dcm"/>
    <property type="match status" value="1"/>
</dbReference>
<dbReference type="Gene3D" id="3.90.120.10">
    <property type="entry name" value="DNA Methylase, subunit A, domain 2"/>
    <property type="match status" value="1"/>
</dbReference>
<evidence type="ECO:0000256" key="7">
    <source>
        <dbReference type="PROSITE-ProRule" id="PRU01016"/>
    </source>
</evidence>
<organism evidence="9 10">
    <name type="scientific">Albidovulum sediminis</name>
    <dbReference type="NCBI Taxonomy" id="3066345"/>
    <lineage>
        <taxon>Bacteria</taxon>
        <taxon>Pseudomonadati</taxon>
        <taxon>Pseudomonadota</taxon>
        <taxon>Alphaproteobacteria</taxon>
        <taxon>Rhodobacterales</taxon>
        <taxon>Paracoccaceae</taxon>
        <taxon>Albidovulum</taxon>
    </lineage>
</organism>
<evidence type="ECO:0000256" key="2">
    <source>
        <dbReference type="ARBA" id="ARBA00022603"/>
    </source>
</evidence>
<feature type="active site" evidence="7">
    <location>
        <position position="156"/>
    </location>
</feature>
<evidence type="ECO:0000256" key="8">
    <source>
        <dbReference type="RuleBase" id="RU000416"/>
    </source>
</evidence>
<accession>A0ABT2NG66</accession>
<dbReference type="Pfam" id="PF00145">
    <property type="entry name" value="DNA_methylase"/>
    <property type="match status" value="2"/>
</dbReference>
<dbReference type="GO" id="GO:0008168">
    <property type="term" value="F:methyltransferase activity"/>
    <property type="evidence" value="ECO:0007669"/>
    <property type="project" value="UniProtKB-KW"/>
</dbReference>
<dbReference type="Proteomes" id="UP001205601">
    <property type="component" value="Unassembled WGS sequence"/>
</dbReference>
<evidence type="ECO:0000256" key="3">
    <source>
        <dbReference type="ARBA" id="ARBA00022679"/>
    </source>
</evidence>
<name>A0ABT2NG66_9RHOB</name>
<dbReference type="PANTHER" id="PTHR10629:SF52">
    <property type="entry name" value="DNA (CYTOSINE-5)-METHYLTRANSFERASE 1"/>
    <property type="match status" value="1"/>
</dbReference>
<dbReference type="InterPro" id="IPR001525">
    <property type="entry name" value="C5_MeTfrase"/>
</dbReference>
<keyword evidence="4 7" id="KW-0949">S-adenosyl-L-methionine</keyword>
<dbReference type="InterPro" id="IPR029063">
    <property type="entry name" value="SAM-dependent_MTases_sf"/>
</dbReference>
<dbReference type="PROSITE" id="PS51679">
    <property type="entry name" value="SAM_MT_C5"/>
    <property type="match status" value="1"/>
</dbReference>
<gene>
    <name evidence="9" type="ORF">N5I32_00100</name>
</gene>
<comment type="similarity">
    <text evidence="7 8">Belongs to the class I-like SAM-binding methyltransferase superfamily. C5-methyltransferase family.</text>
</comment>
<keyword evidence="2 7" id="KW-0489">Methyltransferase</keyword>
<evidence type="ECO:0000256" key="6">
    <source>
        <dbReference type="ARBA" id="ARBA00047422"/>
    </source>
</evidence>
<keyword evidence="5" id="KW-0680">Restriction system</keyword>
<comment type="caution">
    <text evidence="9">The sequence shown here is derived from an EMBL/GenBank/DDBJ whole genome shotgun (WGS) entry which is preliminary data.</text>
</comment>
<dbReference type="SUPFAM" id="SSF53335">
    <property type="entry name" value="S-adenosyl-L-methionine-dependent methyltransferases"/>
    <property type="match status" value="1"/>
</dbReference>
<dbReference type="PRINTS" id="PR00105">
    <property type="entry name" value="C5METTRFRASE"/>
</dbReference>
<reference evidence="10" key="1">
    <citation type="submission" date="2023-07" db="EMBL/GenBank/DDBJ databases">
        <title>Defluviimonas sediminis sp. nov., isolated from mangrove sediment.</title>
        <authorList>
            <person name="Liu L."/>
            <person name="Li J."/>
            <person name="Huang Y."/>
            <person name="Pan J."/>
            <person name="Li M."/>
        </authorList>
    </citation>
    <scope>NUCLEOTIDE SEQUENCE [LARGE SCALE GENOMIC DNA]</scope>
    <source>
        <strain evidence="10">FT324</strain>
    </source>
</reference>
<keyword evidence="10" id="KW-1185">Reference proteome</keyword>
<evidence type="ECO:0000256" key="4">
    <source>
        <dbReference type="ARBA" id="ARBA00022691"/>
    </source>
</evidence>
<evidence type="ECO:0000256" key="5">
    <source>
        <dbReference type="ARBA" id="ARBA00022747"/>
    </source>
</evidence>
<dbReference type="EMBL" id="JAOCQF010000001">
    <property type="protein sequence ID" value="MCT8327908.1"/>
    <property type="molecule type" value="Genomic_DNA"/>
</dbReference>
<keyword evidence="3 7" id="KW-0808">Transferase</keyword>